<dbReference type="Gene3D" id="2.30.30.140">
    <property type="match status" value="1"/>
</dbReference>
<dbReference type="PANTHER" id="PTHR33697:SF2">
    <property type="entry name" value="T17B22.17 PROTEIN"/>
    <property type="match status" value="1"/>
</dbReference>
<comment type="caution">
    <text evidence="3">The sequence shown here is derived from an EMBL/GenBank/DDBJ whole genome shotgun (WGS) entry which is preliminary data.</text>
</comment>
<feature type="region of interest" description="Disordered" evidence="1">
    <location>
        <begin position="230"/>
        <end position="267"/>
    </location>
</feature>
<dbReference type="Pfam" id="PF00855">
    <property type="entry name" value="PWWP"/>
    <property type="match status" value="1"/>
</dbReference>
<feature type="region of interest" description="Disordered" evidence="1">
    <location>
        <begin position="635"/>
        <end position="725"/>
    </location>
</feature>
<reference evidence="3" key="1">
    <citation type="journal article" date="2023" name="Nat. Commun.">
        <title>Diploid and tetraploid genomes of Acorus and the evolution of monocots.</title>
        <authorList>
            <person name="Ma L."/>
            <person name="Liu K.W."/>
            <person name="Li Z."/>
            <person name="Hsiao Y.Y."/>
            <person name="Qi Y."/>
            <person name="Fu T."/>
            <person name="Tang G.D."/>
            <person name="Zhang D."/>
            <person name="Sun W.H."/>
            <person name="Liu D.K."/>
            <person name="Li Y."/>
            <person name="Chen G.Z."/>
            <person name="Liu X.D."/>
            <person name="Liao X.Y."/>
            <person name="Jiang Y.T."/>
            <person name="Yu X."/>
            <person name="Hao Y."/>
            <person name="Huang J."/>
            <person name="Zhao X.W."/>
            <person name="Ke S."/>
            <person name="Chen Y.Y."/>
            <person name="Wu W.L."/>
            <person name="Hsu J.L."/>
            <person name="Lin Y.F."/>
            <person name="Huang M.D."/>
            <person name="Li C.Y."/>
            <person name="Huang L."/>
            <person name="Wang Z.W."/>
            <person name="Zhao X."/>
            <person name="Zhong W.Y."/>
            <person name="Peng D.H."/>
            <person name="Ahmad S."/>
            <person name="Lan S."/>
            <person name="Zhang J.S."/>
            <person name="Tsai W.C."/>
            <person name="Van de Peer Y."/>
            <person name="Liu Z.J."/>
        </authorList>
    </citation>
    <scope>NUCLEOTIDE SEQUENCE</scope>
    <source>
        <strain evidence="3">SCP</strain>
    </source>
</reference>
<evidence type="ECO:0000313" key="5">
    <source>
        <dbReference type="Proteomes" id="UP001179952"/>
    </source>
</evidence>
<organism evidence="3 5">
    <name type="scientific">Acorus gramineus</name>
    <name type="common">Dwarf sweet flag</name>
    <dbReference type="NCBI Taxonomy" id="55184"/>
    <lineage>
        <taxon>Eukaryota</taxon>
        <taxon>Viridiplantae</taxon>
        <taxon>Streptophyta</taxon>
        <taxon>Embryophyta</taxon>
        <taxon>Tracheophyta</taxon>
        <taxon>Spermatophyta</taxon>
        <taxon>Magnoliopsida</taxon>
        <taxon>Liliopsida</taxon>
        <taxon>Acoraceae</taxon>
        <taxon>Acorus</taxon>
    </lineage>
</organism>
<sequence>MEVNEGLVGMDAEVGTIVWVRRRNGSWWPGRILGPEELPPSHIMSPRSGTPVKLLGREDASVDWYNLEKSKRVKAFRCGEFDDCIEKAESSHGVPSKKREKYARREDAILHALELEKELLDKKRLKQSIGLSSVSSKAPNSLRGNMNRYSPAETCYGNDGARDHEKFTNLKSKLHSRRTDSSLEEVGMGSASYSKKGKPGKQPGWDDDNSEIIPRMRGLQDFGLKIASSKRKLPASSSDGPHTLAVDDHSGSSKGTLTFKRKKSHSGLVEDSLVKRRDRRRPLVQVLQSSAKLPTSPFLQSNSCGLDVPVQEETEQMSAICQAERSKSRRLLPDSDDCEDPAEQMQMSPSQFGEDESLLTPASLMEDNTSSGLIDDGESESTEDDYSDPDIEEDTALLSDTPYMSHVEDHREQVAGVSDDVGVSKWHMKGKRNTRNLPKKSMDVFEEKNVTNVDQCNGSTRYDSKRSRRSKRPFGQGYHRSEDFEYDYDDDESIGEDMGHTLSARYSNGKHPSRWEADGLSHARRGYWESPNECYDPLYPTNLSDGLDPMLFDVDIKVQASYQGERVPLVSLMSRLNGKAIIGHPIQVEIMEDGSSDLLLTGNEFGDEPGDMDENSALPPVWRTARRTVMQRIPRPNPAASVLEGEETDPLQQYAELDTKPTFKKSKSKSSKKGSNHMRHPVTGKFLKKSKKKVSLSSQKTRTLSSIAVEQKSHNNGGSRSASKGIGGLGGLIKSEGSVPLVTCIPVKLVFSRILESVGRQPSKAVNRN</sequence>
<dbReference type="CDD" id="cd05162">
    <property type="entry name" value="PWWP"/>
    <property type="match status" value="1"/>
</dbReference>
<dbReference type="PANTHER" id="PTHR33697">
    <property type="entry name" value="T17B22.17 PROTEIN-RELATED"/>
    <property type="match status" value="1"/>
</dbReference>
<feature type="region of interest" description="Disordered" evidence="1">
    <location>
        <begin position="366"/>
        <end position="390"/>
    </location>
</feature>
<dbReference type="Proteomes" id="UP001179952">
    <property type="component" value="Unassembled WGS sequence"/>
</dbReference>
<proteinExistence type="predicted"/>
<evidence type="ECO:0000313" key="3">
    <source>
        <dbReference type="EMBL" id="KAK1257105.1"/>
    </source>
</evidence>
<evidence type="ECO:0000313" key="4">
    <source>
        <dbReference type="EMBL" id="KAK1262490.1"/>
    </source>
</evidence>
<feature type="region of interest" description="Disordered" evidence="1">
    <location>
        <begin position="456"/>
        <end position="481"/>
    </location>
</feature>
<name>A0AAV9A024_ACOGR</name>
<protein>
    <recommendedName>
        <fullName evidence="2">PWWP domain-containing protein</fullName>
    </recommendedName>
</protein>
<reference evidence="3" key="2">
    <citation type="submission" date="2023-06" db="EMBL/GenBank/DDBJ databases">
        <authorList>
            <person name="Ma L."/>
            <person name="Liu K.-W."/>
            <person name="Li Z."/>
            <person name="Hsiao Y.-Y."/>
            <person name="Qi Y."/>
            <person name="Fu T."/>
            <person name="Tang G."/>
            <person name="Zhang D."/>
            <person name="Sun W.-H."/>
            <person name="Liu D.-K."/>
            <person name="Li Y."/>
            <person name="Chen G.-Z."/>
            <person name="Liu X.-D."/>
            <person name="Liao X.-Y."/>
            <person name="Jiang Y.-T."/>
            <person name="Yu X."/>
            <person name="Hao Y."/>
            <person name="Huang J."/>
            <person name="Zhao X.-W."/>
            <person name="Ke S."/>
            <person name="Chen Y.-Y."/>
            <person name="Wu W.-L."/>
            <person name="Hsu J.-L."/>
            <person name="Lin Y.-F."/>
            <person name="Huang M.-D."/>
            <person name="Li C.-Y."/>
            <person name="Huang L."/>
            <person name="Wang Z.-W."/>
            <person name="Zhao X."/>
            <person name="Zhong W.-Y."/>
            <person name="Peng D.-H."/>
            <person name="Ahmad S."/>
            <person name="Lan S."/>
            <person name="Zhang J.-S."/>
            <person name="Tsai W.-C."/>
            <person name="Van De Peer Y."/>
            <person name="Liu Z.-J."/>
        </authorList>
    </citation>
    <scope>NUCLEOTIDE SEQUENCE</scope>
    <source>
        <strain evidence="3">SCP</strain>
        <tissue evidence="3">Leaves</tissue>
    </source>
</reference>
<keyword evidence="5" id="KW-1185">Reference proteome</keyword>
<evidence type="ECO:0000256" key="1">
    <source>
        <dbReference type="SAM" id="MobiDB-lite"/>
    </source>
</evidence>
<dbReference type="AlphaFoldDB" id="A0AAV9A024"/>
<evidence type="ECO:0000259" key="2">
    <source>
        <dbReference type="PROSITE" id="PS50812"/>
    </source>
</evidence>
<dbReference type="EMBL" id="JAUJYN010000010">
    <property type="protein sequence ID" value="KAK1262490.1"/>
    <property type="molecule type" value="Genomic_DNA"/>
</dbReference>
<dbReference type="InterPro" id="IPR000313">
    <property type="entry name" value="PWWP_dom"/>
</dbReference>
<gene>
    <name evidence="4" type="ORF">QJS04_geneDACA008919</name>
    <name evidence="3" type="ORF">QJS04_geneDACA024672</name>
</gene>
<feature type="compositionally biased region" description="Basic residues" evidence="1">
    <location>
        <begin position="662"/>
        <end position="694"/>
    </location>
</feature>
<feature type="domain" description="PWWP" evidence="2">
    <location>
        <begin position="14"/>
        <end position="69"/>
    </location>
</feature>
<dbReference type="InterPro" id="IPR044679">
    <property type="entry name" value="PWWP2-like"/>
</dbReference>
<feature type="region of interest" description="Disordered" evidence="1">
    <location>
        <begin position="169"/>
        <end position="211"/>
    </location>
</feature>
<dbReference type="EMBL" id="JAUJYN010000061">
    <property type="protein sequence ID" value="KAK1257105.1"/>
    <property type="molecule type" value="Genomic_DNA"/>
</dbReference>
<dbReference type="PROSITE" id="PS50812">
    <property type="entry name" value="PWWP"/>
    <property type="match status" value="1"/>
</dbReference>
<feature type="compositionally biased region" description="Polar residues" evidence="1">
    <location>
        <begin position="701"/>
        <end position="722"/>
    </location>
</feature>
<accession>A0AAV9A024</accession>
<dbReference type="SUPFAM" id="SSF63748">
    <property type="entry name" value="Tudor/PWWP/MBT"/>
    <property type="match status" value="1"/>
</dbReference>
<feature type="compositionally biased region" description="Acidic residues" evidence="1">
    <location>
        <begin position="375"/>
        <end position="390"/>
    </location>
</feature>
<feature type="region of interest" description="Disordered" evidence="1">
    <location>
        <begin position="317"/>
        <end position="354"/>
    </location>
</feature>